<sequence length="405" mass="44286">MSEQRRDASAVGVTADTVHRWCEKSTIPGRHPELSDPAAVAIATGHLDAAARSIVLARMSRGLPIPMASQILPGAREFAELRRLQRTVAALDEQANAPVTPSVVAAVIRARRNSVARRLDDARRTLVGGKGVSATGVRAIRRERREGTHLEAVDRERLFIGLSYTPTPDIGGYVRRMGNAALERVAGVIENAAAKAGKDSGRRWLPDLVGDAESITPGADSRFVDGYETILFAAGSFYDRVMRCPAWHSEHFAMQRGQVDLEAELAEIAADVIALRAIRVDLDSSRRAAGFDDDLDGHIARREQSLRPVWRELVDRVAALATVAEVVESAAAELRVLEEYAHTATIDDRIDELVARSGSREVSADNTRRLTEQVRAGEENLRIYRDVLQGNILRLSAGSRPWSGE</sequence>
<dbReference type="RefSeq" id="WP_253653790.1">
    <property type="nucleotide sequence ID" value="NZ_BAAAOE010000001.1"/>
</dbReference>
<reference evidence="1 2" key="1">
    <citation type="submission" date="2022-06" db="EMBL/GenBank/DDBJ databases">
        <title>Genomic Encyclopedia of Archaeal and Bacterial Type Strains, Phase II (KMG-II): from individual species to whole genera.</title>
        <authorList>
            <person name="Goeker M."/>
        </authorList>
    </citation>
    <scope>NUCLEOTIDE SEQUENCE [LARGE SCALE GENOMIC DNA]</scope>
    <source>
        <strain evidence="1 2">DSM 45037</strain>
    </source>
</reference>
<dbReference type="Proteomes" id="UP001205740">
    <property type="component" value="Unassembled WGS sequence"/>
</dbReference>
<dbReference type="EMBL" id="JAMTCG010000002">
    <property type="protein sequence ID" value="MCP2160222.1"/>
    <property type="molecule type" value="Genomic_DNA"/>
</dbReference>
<evidence type="ECO:0000313" key="1">
    <source>
        <dbReference type="EMBL" id="MCP2160222.1"/>
    </source>
</evidence>
<evidence type="ECO:0000313" key="2">
    <source>
        <dbReference type="Proteomes" id="UP001205740"/>
    </source>
</evidence>
<protein>
    <submittedName>
        <fullName evidence="1">Uncharacterized protein</fullName>
    </submittedName>
</protein>
<organism evidence="1 2">
    <name type="scientific">Williamsia serinedens</name>
    <dbReference type="NCBI Taxonomy" id="391736"/>
    <lineage>
        <taxon>Bacteria</taxon>
        <taxon>Bacillati</taxon>
        <taxon>Actinomycetota</taxon>
        <taxon>Actinomycetes</taxon>
        <taxon>Mycobacteriales</taxon>
        <taxon>Nocardiaceae</taxon>
        <taxon>Williamsia</taxon>
    </lineage>
</organism>
<name>A0ABT1H312_9NOCA</name>
<gene>
    <name evidence="1" type="ORF">LX12_001401</name>
</gene>
<comment type="caution">
    <text evidence="1">The sequence shown here is derived from an EMBL/GenBank/DDBJ whole genome shotgun (WGS) entry which is preliminary data.</text>
</comment>
<keyword evidence="2" id="KW-1185">Reference proteome</keyword>
<proteinExistence type="predicted"/>
<accession>A0ABT1H312</accession>